<gene>
    <name evidence="1" type="ORF">QTN89_06980</name>
</gene>
<dbReference type="Pfam" id="PF07617">
    <property type="entry name" value="DUF1579"/>
    <property type="match status" value="1"/>
</dbReference>
<proteinExistence type="predicted"/>
<name>A0ABT7PFA5_9BACT</name>
<dbReference type="RefSeq" id="WP_289162662.1">
    <property type="nucleotide sequence ID" value="NZ_JASZZN010000004.1"/>
</dbReference>
<accession>A0ABT7PFA5</accession>
<evidence type="ECO:0000313" key="1">
    <source>
        <dbReference type="EMBL" id="MDM4015167.1"/>
    </source>
</evidence>
<comment type="caution">
    <text evidence="1">The sequence shown here is derived from an EMBL/GenBank/DDBJ whole genome shotgun (WGS) entry which is preliminary data.</text>
</comment>
<dbReference type="EMBL" id="JASZZN010000004">
    <property type="protein sequence ID" value="MDM4015167.1"/>
    <property type="molecule type" value="Genomic_DNA"/>
</dbReference>
<evidence type="ECO:0000313" key="2">
    <source>
        <dbReference type="Proteomes" id="UP001239462"/>
    </source>
</evidence>
<organism evidence="1 2">
    <name type="scientific">Roseiconus lacunae</name>
    <dbReference type="NCBI Taxonomy" id="2605694"/>
    <lineage>
        <taxon>Bacteria</taxon>
        <taxon>Pseudomonadati</taxon>
        <taxon>Planctomycetota</taxon>
        <taxon>Planctomycetia</taxon>
        <taxon>Pirellulales</taxon>
        <taxon>Pirellulaceae</taxon>
        <taxon>Roseiconus</taxon>
    </lineage>
</organism>
<dbReference type="InterPro" id="IPR011473">
    <property type="entry name" value="DUF1579"/>
</dbReference>
<reference evidence="1 2" key="1">
    <citation type="submission" date="2023-06" db="EMBL/GenBank/DDBJ databases">
        <title>Roseiconus lacunae JC819 isolated from Gulf of Mannar region, Tamil Nadu.</title>
        <authorList>
            <person name="Pk S."/>
            <person name="Ch S."/>
            <person name="Ch V.R."/>
        </authorList>
    </citation>
    <scope>NUCLEOTIDE SEQUENCE [LARGE SCALE GENOMIC DNA]</scope>
    <source>
        <strain evidence="1 2">JC819</strain>
    </source>
</reference>
<sequence length="187" mass="20814">MNLSRQLYAFVLGIALLQLGILDSQSLAQFPTAGPEYGIFKEDIGEWDVEITSFFTGAPVVTKGTETNEMLGDFWLITSFEGEMMGQKFKGRGSTGYDDKTKQYVGTWIDSLSPGMMHLKGDYDKEKKTLTLTGMAPGMDGNPAKHRMTTVYEDGQRVTMMYITPDGGDESPFMKLVYKKRGRSANN</sequence>
<protein>
    <submittedName>
        <fullName evidence="1">DUF1579 domain-containing protein</fullName>
    </submittedName>
</protein>
<keyword evidence="2" id="KW-1185">Reference proteome</keyword>
<dbReference type="Proteomes" id="UP001239462">
    <property type="component" value="Unassembled WGS sequence"/>
</dbReference>